<evidence type="ECO:0000259" key="1">
    <source>
        <dbReference type="SMART" id="SM00731"/>
    </source>
</evidence>
<dbReference type="GO" id="GO:0006950">
    <property type="term" value="P:response to stress"/>
    <property type="evidence" value="ECO:0007669"/>
    <property type="project" value="UniProtKB-ARBA"/>
</dbReference>
<dbReference type="RefSeq" id="YP_007236953.1">
    <property type="nucleotide sequence ID" value="NC_019918.1"/>
</dbReference>
<accession>K4RLI6</accession>
<organism evidence="2 3">
    <name type="scientific">Pseudomonas phage vB_PaeM_C2-10_Ab1</name>
    <dbReference type="NCBI Taxonomy" id="1231048"/>
    <lineage>
        <taxon>Viruses</taxon>
        <taxon>Duplodnaviria</taxon>
        <taxon>Heunggongvirae</taxon>
        <taxon>Uroviricota</taxon>
        <taxon>Caudoviricetes</taxon>
        <taxon>Vandenendeviridae</taxon>
        <taxon>Skurskavirinae</taxon>
        <taxon>Pakpunavirus</taxon>
        <taxon>Pakpunavirus CAb1</taxon>
    </lineage>
</organism>
<dbReference type="EMBL" id="HE983845">
    <property type="protein sequence ID" value="CCM43676.1"/>
    <property type="molecule type" value="Genomic_DNA"/>
</dbReference>
<dbReference type="GeneID" id="14296540"/>
<dbReference type="KEGG" id="vg:14296540"/>
<dbReference type="OrthoDB" id="11047at10239"/>
<protein>
    <recommendedName>
        <fullName evidence="1">SprT-like domain-containing protein</fullName>
    </recommendedName>
</protein>
<evidence type="ECO:0000313" key="3">
    <source>
        <dbReference type="Proteomes" id="UP000001234"/>
    </source>
</evidence>
<keyword evidence="3" id="KW-1185">Reference proteome</keyword>
<gene>
    <name evidence="2" type="ORF">BN405_2-10_Ab1_orf_132</name>
</gene>
<dbReference type="InterPro" id="IPR006640">
    <property type="entry name" value="SprT-like_domain"/>
</dbReference>
<name>K4RLI6_9CAUD</name>
<reference evidence="2 3" key="1">
    <citation type="journal article" date="2013" name="PLoS ONE">
        <title>The Susceptibility of Pseudomonas aeruginosa Strains from Cystic Fibrosis Patients to Bacteriophages.</title>
        <authorList>
            <person name="Essoh C."/>
            <person name="Blouin Y."/>
            <person name="Loukou G."/>
            <person name="Cablanmian A."/>
            <person name="Lathro S."/>
            <person name="Kutter E."/>
            <person name="Thien H.V."/>
            <person name="Vergnaud G."/>
            <person name="Pourcel C."/>
        </authorList>
    </citation>
    <scope>NUCLEOTIDE SEQUENCE [LARGE SCALE GENOMIC DNA]</scope>
    <source>
        <strain evidence="2">VB_PaeM_C2-10_Ab1</strain>
    </source>
</reference>
<proteinExistence type="predicted"/>
<dbReference type="Proteomes" id="UP000001234">
    <property type="component" value="Segment"/>
</dbReference>
<dbReference type="Pfam" id="PF10263">
    <property type="entry name" value="SprT-like"/>
    <property type="match status" value="1"/>
</dbReference>
<feature type="domain" description="SprT-like" evidence="1">
    <location>
        <begin position="27"/>
        <end position="155"/>
    </location>
</feature>
<dbReference type="SMART" id="SM00731">
    <property type="entry name" value="SprT"/>
    <property type="match status" value="1"/>
</dbReference>
<sequence length="179" mass="20516">MTGCLYIGTMSQHSTERYSTMLHNDARELALQEMDKWGLLKQGWKFRFNSKLKATLGRCHYTKKLIELGSDYVANNGLPAVLDTIRHEIAHAKAGRGQGHGAVWKEWCELIGAKPNQYASTKEKVVVYPWRLAIHHGGGQLELLNHYGFRRTSMARKQVRGRPETLGRLVWVKNEDDRK</sequence>
<evidence type="ECO:0000313" key="2">
    <source>
        <dbReference type="EMBL" id="CCM43676.1"/>
    </source>
</evidence>